<keyword evidence="2" id="KW-1185">Reference proteome</keyword>
<dbReference type="Proteomes" id="UP001501442">
    <property type="component" value="Unassembled WGS sequence"/>
</dbReference>
<dbReference type="EMBL" id="BAABHK010000003">
    <property type="protein sequence ID" value="GAA4625380.1"/>
    <property type="molecule type" value="Genomic_DNA"/>
</dbReference>
<evidence type="ECO:0000313" key="1">
    <source>
        <dbReference type="EMBL" id="GAA4625380.1"/>
    </source>
</evidence>
<evidence type="ECO:0000313" key="2">
    <source>
        <dbReference type="Proteomes" id="UP001501442"/>
    </source>
</evidence>
<proteinExistence type="predicted"/>
<sequence>MRPAKAAIRPCSPISLVVSGADMATDIFGARVLGVDLDRREVRFRVFVVYYETADRGYMTLPDRDRGFFLGLLWESGRWDHPIGEATIGLDQILDEGWCATNARWFVEDVECTARRNDPPSAESWEVLHDFYYERDGGWRDEDHLVQADYTVRATHERWIEHLNEGDAWGSAWYPRWADDPRPEDLPHIPDLRHPATVLEPFPHGETEELAFSDDGRHLAVHSDNGELVVYETATWSEHGRERVALPLEALRRRIRTRI</sequence>
<comment type="caution">
    <text evidence="1">The sequence shown here is derived from an EMBL/GenBank/DDBJ whole genome shotgun (WGS) entry which is preliminary data.</text>
</comment>
<organism evidence="1 2">
    <name type="scientific">Actinoallomurus vinaceus</name>
    <dbReference type="NCBI Taxonomy" id="1080074"/>
    <lineage>
        <taxon>Bacteria</taxon>
        <taxon>Bacillati</taxon>
        <taxon>Actinomycetota</taxon>
        <taxon>Actinomycetes</taxon>
        <taxon>Streptosporangiales</taxon>
        <taxon>Thermomonosporaceae</taxon>
        <taxon>Actinoallomurus</taxon>
    </lineage>
</organism>
<protein>
    <submittedName>
        <fullName evidence="1">Uncharacterized protein</fullName>
    </submittedName>
</protein>
<gene>
    <name evidence="1" type="ORF">GCM10023196_029280</name>
</gene>
<reference evidence="2" key="1">
    <citation type="journal article" date="2019" name="Int. J. Syst. Evol. Microbiol.">
        <title>The Global Catalogue of Microorganisms (GCM) 10K type strain sequencing project: providing services to taxonomists for standard genome sequencing and annotation.</title>
        <authorList>
            <consortium name="The Broad Institute Genomics Platform"/>
            <consortium name="The Broad Institute Genome Sequencing Center for Infectious Disease"/>
            <person name="Wu L."/>
            <person name="Ma J."/>
        </authorList>
    </citation>
    <scope>NUCLEOTIDE SEQUENCE [LARGE SCALE GENOMIC DNA]</scope>
    <source>
        <strain evidence="2">JCM 17939</strain>
    </source>
</reference>
<name>A0ABP8UAD3_9ACTN</name>
<accession>A0ABP8UAD3</accession>